<dbReference type="GO" id="GO:0016787">
    <property type="term" value="F:hydrolase activity"/>
    <property type="evidence" value="ECO:0007669"/>
    <property type="project" value="UniProtKB-KW"/>
</dbReference>
<protein>
    <recommendedName>
        <fullName evidence="3">Carboxylesterase type B domain-containing protein</fullName>
    </recommendedName>
</protein>
<feature type="domain" description="Carboxylesterase type B" evidence="3">
    <location>
        <begin position="30"/>
        <end position="509"/>
    </location>
</feature>
<accession>A0A381PJS8</accession>
<dbReference type="InterPro" id="IPR029058">
    <property type="entry name" value="AB_hydrolase_fold"/>
</dbReference>
<dbReference type="InterPro" id="IPR002018">
    <property type="entry name" value="CarbesteraseB"/>
</dbReference>
<evidence type="ECO:0000256" key="1">
    <source>
        <dbReference type="ARBA" id="ARBA00005964"/>
    </source>
</evidence>
<keyword evidence="2" id="KW-0378">Hydrolase</keyword>
<comment type="similarity">
    <text evidence="1">Belongs to the type-B carboxylesterase/lipase family.</text>
</comment>
<dbReference type="PROSITE" id="PS00122">
    <property type="entry name" value="CARBOXYLESTERASE_B_1"/>
    <property type="match status" value="1"/>
</dbReference>
<organism evidence="4">
    <name type="scientific">marine metagenome</name>
    <dbReference type="NCBI Taxonomy" id="408172"/>
    <lineage>
        <taxon>unclassified sequences</taxon>
        <taxon>metagenomes</taxon>
        <taxon>ecological metagenomes</taxon>
    </lineage>
</organism>
<name>A0A381PJS8_9ZZZZ</name>
<dbReference type="InterPro" id="IPR050309">
    <property type="entry name" value="Type-B_Carboxylest/Lipase"/>
</dbReference>
<evidence type="ECO:0000259" key="3">
    <source>
        <dbReference type="Pfam" id="PF00135"/>
    </source>
</evidence>
<dbReference type="AlphaFoldDB" id="A0A381PJS8"/>
<dbReference type="EMBL" id="UINC01001005">
    <property type="protein sequence ID" value="SUZ67220.1"/>
    <property type="molecule type" value="Genomic_DNA"/>
</dbReference>
<evidence type="ECO:0000256" key="2">
    <source>
        <dbReference type="ARBA" id="ARBA00022801"/>
    </source>
</evidence>
<proteinExistence type="inferred from homology"/>
<dbReference type="PANTHER" id="PTHR11559">
    <property type="entry name" value="CARBOXYLESTERASE"/>
    <property type="match status" value="1"/>
</dbReference>
<dbReference type="Gene3D" id="3.40.50.1820">
    <property type="entry name" value="alpha/beta hydrolase"/>
    <property type="match status" value="1"/>
</dbReference>
<gene>
    <name evidence="4" type="ORF">METZ01_LOCUS20074</name>
</gene>
<dbReference type="InterPro" id="IPR019826">
    <property type="entry name" value="Carboxylesterase_B_AS"/>
</dbReference>
<dbReference type="SUPFAM" id="SSF53474">
    <property type="entry name" value="alpha/beta-Hydrolases"/>
    <property type="match status" value="1"/>
</dbReference>
<dbReference type="Pfam" id="PF00135">
    <property type="entry name" value="COesterase"/>
    <property type="match status" value="1"/>
</dbReference>
<evidence type="ECO:0000313" key="4">
    <source>
        <dbReference type="EMBL" id="SUZ67220.1"/>
    </source>
</evidence>
<reference evidence="4" key="1">
    <citation type="submission" date="2018-05" db="EMBL/GenBank/DDBJ databases">
        <authorList>
            <person name="Lanie J.A."/>
            <person name="Ng W.-L."/>
            <person name="Kazmierczak K.M."/>
            <person name="Andrzejewski T.M."/>
            <person name="Davidsen T.M."/>
            <person name="Wayne K.J."/>
            <person name="Tettelin H."/>
            <person name="Glass J.I."/>
            <person name="Rusch D."/>
            <person name="Podicherti R."/>
            <person name="Tsui H.-C.T."/>
            <person name="Winkler M.E."/>
        </authorList>
    </citation>
    <scope>NUCLEOTIDE SEQUENCE</scope>
</reference>
<sequence length="536" mass="57920">MKIAKNRSLILATVLLLIGSLQLVSAASEMQVATDSGSYQGYSSEYAEGVTVFQGLAYAAPPVRDLRWKPPAPAIPFVGLRQADRVGPACWQARNSNESLYARGDLHRSEDCLYLNVFTGATDTDDALPVMVWFHGGSNTAGHGGARIFDGSNLAARGAVIVTANYRLGPLGFLAHPALTNESENNTSGNYGILDQIEVLRWVQRNISAFGGDLDRVTIFGQSAGGTDVCLIMSSPLAEGLVHGVIGQSPGCIKMENTLAEEGHRRGETFVRALGISGSGDARLKAMRNISPQQLISTVGSGGGPVIDGYVIPNRPYDMLESGRQNHIPVMVGGLADEYFGLQHLSPEITEKELDDYLEGVFGDDATMIKATYAQEIAKSPLDARKVIAGDNGFILSARIWGRLVDGRGDNAYVYYFSRNPPVFRLYVPNQPDLNNDGGQRAFGAYHSGELSYVFDNLNVVGIGWDDADRALSETVADYWVNFARTGNPNGPGLPQWPAYDPGTDVVQILDSEVGSGVHPRKEAINRMEQIYLDSR</sequence>